<comment type="subcellular location">
    <subcellularLocation>
        <location evidence="1">Membrane</location>
    </subcellularLocation>
</comment>
<keyword evidence="5" id="KW-0675">Receptor</keyword>
<dbReference type="RefSeq" id="XP_031573194.1">
    <property type="nucleotide sequence ID" value="XM_031717334.1"/>
</dbReference>
<keyword evidence="3 6" id="KW-1133">Transmembrane helix</keyword>
<dbReference type="PROSITE" id="PS00237">
    <property type="entry name" value="G_PROTEIN_RECEP_F1_1"/>
    <property type="match status" value="1"/>
</dbReference>
<evidence type="ECO:0000313" key="9">
    <source>
        <dbReference type="RefSeq" id="XP_031573194.1"/>
    </source>
</evidence>
<comment type="similarity">
    <text evidence="5">Belongs to the G-protein coupled receptor 1 family.</text>
</comment>
<dbReference type="PRINTS" id="PR00237">
    <property type="entry name" value="GPCRRHODOPSN"/>
</dbReference>
<dbReference type="PANTHER" id="PTHR45698">
    <property type="entry name" value="TRACE AMINE-ASSOCIATED RECEPTOR 19N-RELATED"/>
    <property type="match status" value="1"/>
</dbReference>
<evidence type="ECO:0000256" key="2">
    <source>
        <dbReference type="ARBA" id="ARBA00022692"/>
    </source>
</evidence>
<feature type="transmembrane region" description="Helical" evidence="6">
    <location>
        <begin position="261"/>
        <end position="282"/>
    </location>
</feature>
<organism evidence="8 9">
    <name type="scientific">Actinia tenebrosa</name>
    <name type="common">Australian red waratah sea anemone</name>
    <dbReference type="NCBI Taxonomy" id="6105"/>
    <lineage>
        <taxon>Eukaryota</taxon>
        <taxon>Metazoa</taxon>
        <taxon>Cnidaria</taxon>
        <taxon>Anthozoa</taxon>
        <taxon>Hexacorallia</taxon>
        <taxon>Actiniaria</taxon>
        <taxon>Actiniidae</taxon>
        <taxon>Actinia</taxon>
    </lineage>
</organism>
<keyword evidence="2 5" id="KW-0812">Transmembrane</keyword>
<accession>A0A6P8J130</accession>
<dbReference type="InterPro" id="IPR017452">
    <property type="entry name" value="GPCR_Rhodpsn_7TM"/>
</dbReference>
<evidence type="ECO:0000256" key="5">
    <source>
        <dbReference type="RuleBase" id="RU000688"/>
    </source>
</evidence>
<dbReference type="PANTHER" id="PTHR45698:SF1">
    <property type="entry name" value="TRACE AMINE-ASSOCIATED RECEPTOR 13C-LIKE"/>
    <property type="match status" value="1"/>
</dbReference>
<dbReference type="SUPFAM" id="SSF81321">
    <property type="entry name" value="Family A G protein-coupled receptor-like"/>
    <property type="match status" value="1"/>
</dbReference>
<sequence>MTGSFSKVVIPTVSSILVLTDLIGNTLVILIILTNKSMKSPINYLLFNLAVADIMVGAFVIPKAIFQYLLPHPVGIEGKIICKVFISGNFAWIGGAASVFSLMAICFERFLAVMYPYSVRLKLTFHIAKRIIMASWIFASILVSSLFVVMDYDQEKEKCIQEWPRQPSWLSKAFSLLWFTAAGFAPLAIMFVLYNRVIYSLWFKKNQVQGTQLAVLKSRKRVTKMMVTVSVVYFLTWFPTLTFYVLIEHHVHVVDIPMTDIIQVLSILVLCSSAINPFIYSLQSENFRRELRKLLCCRKTCKNRLNPLGA</sequence>
<dbReference type="OrthoDB" id="5950491at2759"/>
<feature type="transmembrane region" description="Helical" evidence="6">
    <location>
        <begin position="12"/>
        <end position="33"/>
    </location>
</feature>
<keyword evidence="4 6" id="KW-0472">Membrane</keyword>
<evidence type="ECO:0000256" key="1">
    <source>
        <dbReference type="ARBA" id="ARBA00004370"/>
    </source>
</evidence>
<feature type="transmembrane region" description="Helical" evidence="6">
    <location>
        <begin position="131"/>
        <end position="149"/>
    </location>
</feature>
<feature type="transmembrane region" description="Helical" evidence="6">
    <location>
        <begin position="45"/>
        <end position="70"/>
    </location>
</feature>
<dbReference type="Pfam" id="PF00001">
    <property type="entry name" value="7tm_1"/>
    <property type="match status" value="1"/>
</dbReference>
<feature type="transmembrane region" description="Helical" evidence="6">
    <location>
        <begin position="169"/>
        <end position="194"/>
    </location>
</feature>
<dbReference type="PROSITE" id="PS50262">
    <property type="entry name" value="G_PROTEIN_RECEP_F1_2"/>
    <property type="match status" value="1"/>
</dbReference>
<dbReference type="CDD" id="cd00637">
    <property type="entry name" value="7tm_classA_rhodopsin-like"/>
    <property type="match status" value="1"/>
</dbReference>
<dbReference type="GO" id="GO:0016020">
    <property type="term" value="C:membrane"/>
    <property type="evidence" value="ECO:0007669"/>
    <property type="project" value="UniProtKB-SubCell"/>
</dbReference>
<keyword evidence="5" id="KW-0297">G-protein coupled receptor</keyword>
<keyword evidence="8" id="KW-1185">Reference proteome</keyword>
<evidence type="ECO:0000256" key="3">
    <source>
        <dbReference type="ARBA" id="ARBA00022989"/>
    </source>
</evidence>
<proteinExistence type="inferred from homology"/>
<dbReference type="PRINTS" id="PR00534">
    <property type="entry name" value="MCRFAMILY"/>
</dbReference>
<evidence type="ECO:0000259" key="7">
    <source>
        <dbReference type="PROSITE" id="PS50262"/>
    </source>
</evidence>
<gene>
    <name evidence="9" type="primary">LOC116307188</name>
</gene>
<evidence type="ECO:0000256" key="4">
    <source>
        <dbReference type="ARBA" id="ARBA00023136"/>
    </source>
</evidence>
<feature type="domain" description="G-protein coupled receptors family 1 profile" evidence="7">
    <location>
        <begin position="24"/>
        <end position="280"/>
    </location>
</feature>
<feature type="transmembrane region" description="Helical" evidence="6">
    <location>
        <begin position="90"/>
        <end position="111"/>
    </location>
</feature>
<dbReference type="InterPro" id="IPR000276">
    <property type="entry name" value="GPCR_Rhodpsn"/>
</dbReference>
<dbReference type="GeneID" id="116307188"/>
<keyword evidence="5" id="KW-0807">Transducer</keyword>
<dbReference type="FunFam" id="1.20.1070.10:FF:000368">
    <property type="entry name" value="Predicted protein"/>
    <property type="match status" value="1"/>
</dbReference>
<dbReference type="Proteomes" id="UP000515163">
    <property type="component" value="Unplaced"/>
</dbReference>
<dbReference type="Gene3D" id="1.20.1070.10">
    <property type="entry name" value="Rhodopsin 7-helix transmembrane proteins"/>
    <property type="match status" value="1"/>
</dbReference>
<evidence type="ECO:0000313" key="8">
    <source>
        <dbReference type="Proteomes" id="UP000515163"/>
    </source>
</evidence>
<reference evidence="9" key="1">
    <citation type="submission" date="2025-08" db="UniProtKB">
        <authorList>
            <consortium name="RefSeq"/>
        </authorList>
    </citation>
    <scope>IDENTIFICATION</scope>
    <source>
        <tissue evidence="9">Tentacle</tissue>
    </source>
</reference>
<evidence type="ECO:0000256" key="6">
    <source>
        <dbReference type="SAM" id="Phobius"/>
    </source>
</evidence>
<dbReference type="FunCoup" id="A0A6P8J130">
    <property type="interactions" value="734"/>
</dbReference>
<feature type="transmembrane region" description="Helical" evidence="6">
    <location>
        <begin position="226"/>
        <end position="246"/>
    </location>
</feature>
<dbReference type="InterPro" id="IPR001671">
    <property type="entry name" value="Melcrt_ACTH_rcpt"/>
</dbReference>
<dbReference type="AlphaFoldDB" id="A0A6P8J130"/>
<dbReference type="InParanoid" id="A0A6P8J130"/>
<dbReference type="SMART" id="SM01381">
    <property type="entry name" value="7TM_GPCR_Srsx"/>
    <property type="match status" value="1"/>
</dbReference>
<dbReference type="KEGG" id="aten:116307188"/>
<protein>
    <submittedName>
        <fullName evidence="9">Neuropeptide FF receptor 2-like</fullName>
    </submittedName>
</protein>
<dbReference type="GO" id="GO:0004977">
    <property type="term" value="F:melanocortin receptor activity"/>
    <property type="evidence" value="ECO:0007669"/>
    <property type="project" value="InterPro"/>
</dbReference>
<name>A0A6P8J130_ACTTE</name>